<dbReference type="Gene3D" id="3.10.20.30">
    <property type="match status" value="1"/>
</dbReference>
<dbReference type="EMBL" id="CYHG01000005">
    <property type="protein sequence ID" value="CUB03979.1"/>
    <property type="molecule type" value="Genomic_DNA"/>
</dbReference>
<dbReference type="InterPro" id="IPR036010">
    <property type="entry name" value="2Fe-2S_ferredoxin-like_sf"/>
</dbReference>
<keyword evidence="3" id="KW-1185">Reference proteome</keyword>
<dbReference type="OrthoDB" id="9806195at2"/>
<gene>
    <name evidence="2" type="ORF">Ga0061065_10571</name>
</gene>
<proteinExistence type="predicted"/>
<evidence type="ECO:0000259" key="1">
    <source>
        <dbReference type="PROSITE" id="PS51085"/>
    </source>
</evidence>
<dbReference type="STRING" id="1137284.GCA_001418205_01838"/>
<accession>A0A0K6ILK8</accession>
<dbReference type="InterPro" id="IPR001041">
    <property type="entry name" value="2Fe-2S_ferredoxin-type"/>
</dbReference>
<evidence type="ECO:0000313" key="3">
    <source>
        <dbReference type="Proteomes" id="UP000182769"/>
    </source>
</evidence>
<feature type="domain" description="2Fe-2S ferredoxin-type" evidence="1">
    <location>
        <begin position="3"/>
        <end position="74"/>
    </location>
</feature>
<dbReference type="InterPro" id="IPR012675">
    <property type="entry name" value="Beta-grasp_dom_sf"/>
</dbReference>
<reference evidence="3" key="1">
    <citation type="submission" date="2015-08" db="EMBL/GenBank/DDBJ databases">
        <authorList>
            <person name="Varghese N."/>
        </authorList>
    </citation>
    <scope>NUCLEOTIDE SEQUENCE [LARGE SCALE GENOMIC DNA]</scope>
    <source>
        <strain evidence="3">JCM 18476</strain>
    </source>
</reference>
<dbReference type="GO" id="GO:0051537">
    <property type="term" value="F:2 iron, 2 sulfur cluster binding"/>
    <property type="evidence" value="ECO:0007669"/>
    <property type="project" value="InterPro"/>
</dbReference>
<organism evidence="2 3">
    <name type="scientific">Marinomonas fungiae</name>
    <dbReference type="NCBI Taxonomy" id="1137284"/>
    <lineage>
        <taxon>Bacteria</taxon>
        <taxon>Pseudomonadati</taxon>
        <taxon>Pseudomonadota</taxon>
        <taxon>Gammaproteobacteria</taxon>
        <taxon>Oceanospirillales</taxon>
        <taxon>Oceanospirillaceae</taxon>
        <taxon>Marinomonas</taxon>
    </lineage>
</organism>
<dbReference type="RefSeq" id="WP_055462939.1">
    <property type="nucleotide sequence ID" value="NZ_CYHG01000005.1"/>
</dbReference>
<dbReference type="Pfam" id="PF00111">
    <property type="entry name" value="Fer2"/>
    <property type="match status" value="1"/>
</dbReference>
<dbReference type="AlphaFoldDB" id="A0A0K6ILK8"/>
<dbReference type="SUPFAM" id="SSF54292">
    <property type="entry name" value="2Fe-2S ferredoxin-like"/>
    <property type="match status" value="1"/>
</dbReference>
<evidence type="ECO:0000313" key="2">
    <source>
        <dbReference type="EMBL" id="CUB03979.1"/>
    </source>
</evidence>
<dbReference type="PROSITE" id="PS51085">
    <property type="entry name" value="2FE2S_FER_2"/>
    <property type="match status" value="1"/>
</dbReference>
<dbReference type="CDD" id="cd00207">
    <property type="entry name" value="fer2"/>
    <property type="match status" value="1"/>
</dbReference>
<dbReference type="Proteomes" id="UP000182769">
    <property type="component" value="Unassembled WGS sequence"/>
</dbReference>
<sequence>MNGKCTISLDGHSYRVPNGENLLASLLQLGAIIPHSCLAGACGSCRLYQVHGQPLLACQTTVNQPLELLTKPAERFIVALATYQVEQLSDRWCKVQAHCPLSLPLGAVFRWQLKNEVGRSVSCSITGDLLTFYFPTRLIDQLSEVRIEQGAQRAQLDISASHLILYSADNQVLAENFSRVMQDAGFEQNCPIAPIELNSTPSALSFQRFDKALVLNDQPASLEALEQWLTSSRCRVAEFTFMTHSN</sequence>
<dbReference type="PROSITE" id="PS00197">
    <property type="entry name" value="2FE2S_FER_1"/>
    <property type="match status" value="1"/>
</dbReference>
<dbReference type="InterPro" id="IPR006058">
    <property type="entry name" value="2Fe2S_fd_BS"/>
</dbReference>
<protein>
    <submittedName>
        <fullName evidence="2">2Fe-2S iron-sulfur cluster binding domain</fullName>
    </submittedName>
</protein>
<name>A0A0K6ILK8_9GAMM</name>